<keyword evidence="7" id="KW-1185">Reference proteome</keyword>
<evidence type="ECO:0000259" key="5">
    <source>
        <dbReference type="PROSITE" id="PS51063"/>
    </source>
</evidence>
<dbReference type="InterPro" id="IPR018335">
    <property type="entry name" value="Tscrpt_reg_HTH_Crp-type_CS"/>
</dbReference>
<dbReference type="GO" id="GO:0005829">
    <property type="term" value="C:cytosol"/>
    <property type="evidence" value="ECO:0007669"/>
    <property type="project" value="TreeGrafter"/>
</dbReference>
<dbReference type="InterPro" id="IPR036388">
    <property type="entry name" value="WH-like_DNA-bd_sf"/>
</dbReference>
<dbReference type="CDD" id="cd00038">
    <property type="entry name" value="CAP_ED"/>
    <property type="match status" value="1"/>
</dbReference>
<dbReference type="InterPro" id="IPR018490">
    <property type="entry name" value="cNMP-bd_dom_sf"/>
</dbReference>
<keyword evidence="2" id="KW-0238">DNA-binding</keyword>
<dbReference type="Pfam" id="PF13545">
    <property type="entry name" value="HTH_Crp_2"/>
    <property type="match status" value="1"/>
</dbReference>
<dbReference type="PRINTS" id="PR00034">
    <property type="entry name" value="HTHCRP"/>
</dbReference>
<dbReference type="OrthoDB" id="667966at2"/>
<dbReference type="STRING" id="633194.SAMN05421759_10328"/>
<reference evidence="7" key="1">
    <citation type="submission" date="2017-01" db="EMBL/GenBank/DDBJ databases">
        <authorList>
            <person name="Varghese N."/>
            <person name="Submissions S."/>
        </authorList>
    </citation>
    <scope>NUCLEOTIDE SEQUENCE [LARGE SCALE GENOMIC DNA]</scope>
    <source>
        <strain evidence="7">DSM 29430</strain>
    </source>
</reference>
<gene>
    <name evidence="6" type="ORF">SAMN05421759_10328</name>
</gene>
<dbReference type="Gene3D" id="2.60.120.10">
    <property type="entry name" value="Jelly Rolls"/>
    <property type="match status" value="1"/>
</dbReference>
<keyword evidence="1" id="KW-0805">Transcription regulation</keyword>
<evidence type="ECO:0000256" key="2">
    <source>
        <dbReference type="ARBA" id="ARBA00023125"/>
    </source>
</evidence>
<dbReference type="SMART" id="SM00100">
    <property type="entry name" value="cNMP"/>
    <property type="match status" value="1"/>
</dbReference>
<dbReference type="InterPro" id="IPR036390">
    <property type="entry name" value="WH_DNA-bd_sf"/>
</dbReference>
<evidence type="ECO:0000256" key="1">
    <source>
        <dbReference type="ARBA" id="ARBA00023015"/>
    </source>
</evidence>
<dbReference type="PROSITE" id="PS50042">
    <property type="entry name" value="CNMP_BINDING_3"/>
    <property type="match status" value="1"/>
</dbReference>
<dbReference type="EMBL" id="FTOQ01000003">
    <property type="protein sequence ID" value="SIS75632.1"/>
    <property type="molecule type" value="Genomic_DNA"/>
</dbReference>
<dbReference type="PANTHER" id="PTHR24567:SF75">
    <property type="entry name" value="FUMARATE AND NITRATE REDUCTION REGULATORY PROTEIN"/>
    <property type="match status" value="1"/>
</dbReference>
<evidence type="ECO:0000313" key="6">
    <source>
        <dbReference type="EMBL" id="SIS75632.1"/>
    </source>
</evidence>
<evidence type="ECO:0000259" key="4">
    <source>
        <dbReference type="PROSITE" id="PS50042"/>
    </source>
</evidence>
<evidence type="ECO:0000256" key="3">
    <source>
        <dbReference type="ARBA" id="ARBA00023163"/>
    </source>
</evidence>
<dbReference type="Gene3D" id="1.10.10.10">
    <property type="entry name" value="Winged helix-like DNA-binding domain superfamily/Winged helix DNA-binding domain"/>
    <property type="match status" value="1"/>
</dbReference>
<dbReference type="InterPro" id="IPR000595">
    <property type="entry name" value="cNMP-bd_dom"/>
</dbReference>
<dbReference type="AlphaFoldDB" id="A0A1N7LPA6"/>
<feature type="domain" description="Cyclic nucleotide-binding" evidence="4">
    <location>
        <begin position="24"/>
        <end position="78"/>
    </location>
</feature>
<dbReference type="CDD" id="cd00092">
    <property type="entry name" value="HTH_CRP"/>
    <property type="match status" value="1"/>
</dbReference>
<organism evidence="6 7">
    <name type="scientific">Roseivivax lentus</name>
    <dbReference type="NCBI Taxonomy" id="633194"/>
    <lineage>
        <taxon>Bacteria</taxon>
        <taxon>Pseudomonadati</taxon>
        <taxon>Pseudomonadota</taxon>
        <taxon>Alphaproteobacteria</taxon>
        <taxon>Rhodobacterales</taxon>
        <taxon>Roseobacteraceae</taxon>
        <taxon>Roseivivax</taxon>
    </lineage>
</organism>
<dbReference type="PROSITE" id="PS00042">
    <property type="entry name" value="HTH_CRP_1"/>
    <property type="match status" value="1"/>
</dbReference>
<dbReference type="InterPro" id="IPR050397">
    <property type="entry name" value="Env_Response_Regulators"/>
</dbReference>
<dbReference type="SUPFAM" id="SSF46785">
    <property type="entry name" value="Winged helix' DNA-binding domain"/>
    <property type="match status" value="1"/>
</dbReference>
<dbReference type="InterPro" id="IPR012318">
    <property type="entry name" value="HTH_CRP"/>
</dbReference>
<keyword evidence="3" id="KW-0804">Transcription</keyword>
<dbReference type="RefSeq" id="WP_076446479.1">
    <property type="nucleotide sequence ID" value="NZ_FTOQ01000003.1"/>
</dbReference>
<dbReference type="GO" id="GO:0003677">
    <property type="term" value="F:DNA binding"/>
    <property type="evidence" value="ECO:0007669"/>
    <property type="project" value="UniProtKB-KW"/>
</dbReference>
<dbReference type="PANTHER" id="PTHR24567">
    <property type="entry name" value="CRP FAMILY TRANSCRIPTIONAL REGULATORY PROTEIN"/>
    <property type="match status" value="1"/>
</dbReference>
<dbReference type="Proteomes" id="UP000186684">
    <property type="component" value="Unassembled WGS sequence"/>
</dbReference>
<dbReference type="Pfam" id="PF00027">
    <property type="entry name" value="cNMP_binding"/>
    <property type="match status" value="1"/>
</dbReference>
<feature type="domain" description="HTH crp-type" evidence="5">
    <location>
        <begin position="139"/>
        <end position="213"/>
    </location>
</feature>
<dbReference type="PROSITE" id="PS51063">
    <property type="entry name" value="HTH_CRP_2"/>
    <property type="match status" value="1"/>
</dbReference>
<protein>
    <submittedName>
        <fullName evidence="6">CRP/FNR family transcriptional regulator, anaerobic regulatory protein/CRP/FNR family transcriptional regulator, nitrogen fixation regulation protein</fullName>
    </submittedName>
</protein>
<sequence length="224" mass="24619">MYVTNANQAVDMADFAQFPTETCALPETRLAAGAHLFREGDAVTRIYQVVAGVVSLNRLLEDGRRQIIAFGLPGDLVGFPCDGRHHTDCEALSLVRLQPFRITQIDCATGDPVLRARFMEAALHEIAAMQDHFMMLGRKSAAERVASFLIALDARTGQDRDGQRRVDLPMSRADIADFLGLTTETVSRVLSQLRKSRVIALDGIHRVVFLRPAALRALATGDCD</sequence>
<accession>A0A1N7LPA6</accession>
<proteinExistence type="predicted"/>
<dbReference type="FunFam" id="1.10.10.10:FF:000028">
    <property type="entry name" value="Fumarate/nitrate reduction transcriptional regulator Fnr"/>
    <property type="match status" value="1"/>
</dbReference>
<dbReference type="SUPFAM" id="SSF51206">
    <property type="entry name" value="cAMP-binding domain-like"/>
    <property type="match status" value="1"/>
</dbReference>
<dbReference type="GO" id="GO:0003700">
    <property type="term" value="F:DNA-binding transcription factor activity"/>
    <property type="evidence" value="ECO:0007669"/>
    <property type="project" value="InterPro"/>
</dbReference>
<name>A0A1N7LPA6_9RHOB</name>
<dbReference type="InterPro" id="IPR014710">
    <property type="entry name" value="RmlC-like_jellyroll"/>
</dbReference>
<evidence type="ECO:0000313" key="7">
    <source>
        <dbReference type="Proteomes" id="UP000186684"/>
    </source>
</evidence>
<dbReference type="SMART" id="SM00419">
    <property type="entry name" value="HTH_CRP"/>
    <property type="match status" value="1"/>
</dbReference>